<sequence length="42" mass="4890">MVYGINMARIQLLGVSAILKELNKVKEMEKLVDIKHTKQYRS</sequence>
<accession>A0A0G8C6M3</accession>
<protein>
    <submittedName>
        <fullName evidence="1">Uncharacterized protein</fullName>
    </submittedName>
</protein>
<dbReference type="AlphaFoldDB" id="A0A0G8C6M3"/>
<dbReference type="Proteomes" id="UP000035350">
    <property type="component" value="Unassembled WGS sequence"/>
</dbReference>
<evidence type="ECO:0000313" key="2">
    <source>
        <dbReference type="Proteomes" id="UP000035350"/>
    </source>
</evidence>
<reference evidence="2" key="2">
    <citation type="submission" date="2015-04" db="EMBL/GenBank/DDBJ databases">
        <title>Draft Genome Sequences of Eight Spore-Forming Food Isolates of Bacillus cereus Genome sequencing.</title>
        <authorList>
            <person name="Krawcyk A.O."/>
            <person name="de Jong A."/>
            <person name="Eijlander R.T."/>
            <person name="Berendsen E.M."/>
            <person name="Holsappel S."/>
            <person name="Wells-Bennik M."/>
            <person name="Kuipers O.P."/>
        </authorList>
    </citation>
    <scope>NUCLEOTIDE SEQUENCE [LARGE SCALE GENOMIC DNA]</scope>
    <source>
        <strain evidence="2">B4147</strain>
    </source>
</reference>
<proteinExistence type="predicted"/>
<comment type="caution">
    <text evidence="1">The sequence shown here is derived from an EMBL/GenBank/DDBJ whole genome shotgun (WGS) entry which is preliminary data.</text>
</comment>
<reference evidence="1 2" key="1">
    <citation type="journal article" date="2015" name="Genome Announc.">
        <title>Next-Generation Whole-Genome Sequencing of Eight Strains of Bacillus cereus, Isolated from Food.</title>
        <authorList>
            <person name="Krawczyk A.O."/>
            <person name="de Jong A."/>
            <person name="Eijlander R.T."/>
            <person name="Berendsen E.M."/>
            <person name="Holsappel S."/>
            <person name="Wells-Bennik M.H."/>
            <person name="Kuipers O.P."/>
        </authorList>
    </citation>
    <scope>NUCLEOTIDE SEQUENCE [LARGE SCALE GENOMIC DNA]</scope>
    <source>
        <strain evidence="1 2">B4147</strain>
    </source>
</reference>
<evidence type="ECO:0000313" key="1">
    <source>
        <dbReference type="EMBL" id="KKZ95029.1"/>
    </source>
</evidence>
<organism evidence="1 2">
    <name type="scientific">Bacillus wiedmannii</name>
    <dbReference type="NCBI Taxonomy" id="1890302"/>
    <lineage>
        <taxon>Bacteria</taxon>
        <taxon>Bacillati</taxon>
        <taxon>Bacillota</taxon>
        <taxon>Bacilli</taxon>
        <taxon>Bacillales</taxon>
        <taxon>Bacillaceae</taxon>
        <taxon>Bacillus</taxon>
        <taxon>Bacillus cereus group</taxon>
    </lineage>
</organism>
<dbReference type="PATRIC" id="fig|1396.433.peg.2905"/>
<name>A0A0G8C6M3_9BACI</name>
<dbReference type="EMBL" id="LCYN01000022">
    <property type="protein sequence ID" value="KKZ95029.1"/>
    <property type="molecule type" value="Genomic_DNA"/>
</dbReference>
<gene>
    <name evidence="1" type="ORF">B4147_5893</name>
</gene>